<evidence type="ECO:0000256" key="1">
    <source>
        <dbReference type="SAM" id="MobiDB-lite"/>
    </source>
</evidence>
<protein>
    <submittedName>
        <fullName evidence="2">Uncharacterized protein</fullName>
    </submittedName>
</protein>
<evidence type="ECO:0000313" key="2">
    <source>
        <dbReference type="EMBL" id="KAK7740640.1"/>
    </source>
</evidence>
<dbReference type="Proteomes" id="UP001320420">
    <property type="component" value="Unassembled WGS sequence"/>
</dbReference>
<feature type="region of interest" description="Disordered" evidence="1">
    <location>
        <begin position="123"/>
        <end position="276"/>
    </location>
</feature>
<organism evidence="2 3">
    <name type="scientific">Diatrype stigma</name>
    <dbReference type="NCBI Taxonomy" id="117547"/>
    <lineage>
        <taxon>Eukaryota</taxon>
        <taxon>Fungi</taxon>
        <taxon>Dikarya</taxon>
        <taxon>Ascomycota</taxon>
        <taxon>Pezizomycotina</taxon>
        <taxon>Sordariomycetes</taxon>
        <taxon>Xylariomycetidae</taxon>
        <taxon>Xylariales</taxon>
        <taxon>Diatrypaceae</taxon>
        <taxon>Diatrype</taxon>
    </lineage>
</organism>
<feature type="compositionally biased region" description="Basic and acidic residues" evidence="1">
    <location>
        <begin position="220"/>
        <end position="230"/>
    </location>
</feature>
<reference evidence="2 3" key="1">
    <citation type="submission" date="2024-02" db="EMBL/GenBank/DDBJ databases">
        <title>De novo assembly and annotation of 12 fungi associated with fruit tree decline syndrome in Ontario, Canada.</title>
        <authorList>
            <person name="Sulman M."/>
            <person name="Ellouze W."/>
            <person name="Ilyukhin E."/>
        </authorList>
    </citation>
    <scope>NUCLEOTIDE SEQUENCE [LARGE SCALE GENOMIC DNA]</scope>
    <source>
        <strain evidence="2 3">M11/M66-122</strain>
    </source>
</reference>
<evidence type="ECO:0000313" key="3">
    <source>
        <dbReference type="Proteomes" id="UP001320420"/>
    </source>
</evidence>
<feature type="compositionally biased region" description="Basic and acidic residues" evidence="1">
    <location>
        <begin position="200"/>
        <end position="210"/>
    </location>
</feature>
<feature type="compositionally biased region" description="Basic and acidic residues" evidence="1">
    <location>
        <begin position="155"/>
        <end position="165"/>
    </location>
</feature>
<keyword evidence="3" id="KW-1185">Reference proteome</keyword>
<comment type="caution">
    <text evidence="2">The sequence shown here is derived from an EMBL/GenBank/DDBJ whole genome shotgun (WGS) entry which is preliminary data.</text>
</comment>
<feature type="compositionally biased region" description="Basic residues" evidence="1">
    <location>
        <begin position="167"/>
        <end position="177"/>
    </location>
</feature>
<feature type="compositionally biased region" description="Basic and acidic residues" evidence="1">
    <location>
        <begin position="134"/>
        <end position="147"/>
    </location>
</feature>
<accession>A0AAN9U8N2</accession>
<dbReference type="AlphaFoldDB" id="A0AAN9U8N2"/>
<sequence length="276" mass="31128">MATPFFPNINVATRVVVATMEENDPVLEFLRQPGRVVTKSHNSHVKNILANAVKEMVWDPKAQGYGIIPISSPQDSHVRVDATIWISTAPMGWDIDPSLKDGWYPNQPLGTLQNVGHPAFRPVVVLTPPPKTGGWREEEVSREELLGQHHRHRGEQRQQPEDQSQRRNLRPRQHQHQRQFQYQFQPARKRQRVSPANAEDTPKKQKRSSDHSSNWGTLAIKEESGSKDSLEQFIPSLSESGNKASGEDDVPSSMLDSALLEDADNSLFPGTDLERT</sequence>
<dbReference type="EMBL" id="JAKJXP020000166">
    <property type="protein sequence ID" value="KAK7740640.1"/>
    <property type="molecule type" value="Genomic_DNA"/>
</dbReference>
<gene>
    <name evidence="2" type="ORF">SLS62_011052</name>
</gene>
<name>A0AAN9U8N2_9PEZI</name>
<proteinExistence type="predicted"/>